<keyword evidence="3" id="KW-1185">Reference proteome</keyword>
<dbReference type="Proteomes" id="UP000694480">
    <property type="component" value="Unassembled WGS sequence"/>
</dbReference>
<evidence type="ECO:0000313" key="2">
    <source>
        <dbReference type="EMBL" id="MBF5028034.1"/>
    </source>
</evidence>
<protein>
    <submittedName>
        <fullName evidence="2">Insulinase family protein</fullName>
    </submittedName>
</protein>
<name>A0A930YX33_9FLAO</name>
<dbReference type="InterPro" id="IPR007863">
    <property type="entry name" value="Peptidase_M16_C"/>
</dbReference>
<dbReference type="InterPro" id="IPR050361">
    <property type="entry name" value="MPP/UQCRC_Complex"/>
</dbReference>
<reference evidence="2" key="1">
    <citation type="submission" date="2020-11" db="EMBL/GenBank/DDBJ databases">
        <title>Genome seq and assembly of Planobacterium sp.</title>
        <authorList>
            <person name="Chhetri G."/>
        </authorList>
    </citation>
    <scope>NUCLEOTIDE SEQUENCE</scope>
    <source>
        <strain evidence="2">GCR5</strain>
    </source>
</reference>
<dbReference type="InterPro" id="IPR011249">
    <property type="entry name" value="Metalloenz_LuxS/M16"/>
</dbReference>
<dbReference type="PANTHER" id="PTHR11851">
    <property type="entry name" value="METALLOPROTEASE"/>
    <property type="match status" value="1"/>
</dbReference>
<evidence type="ECO:0000259" key="1">
    <source>
        <dbReference type="Pfam" id="PF05193"/>
    </source>
</evidence>
<comment type="caution">
    <text evidence="2">The sequence shown here is derived from an EMBL/GenBank/DDBJ whole genome shotgun (WGS) entry which is preliminary data.</text>
</comment>
<sequence>MAATTQAQIDRPMPTPGPAPTVNLGKSHEFKLSNGLTVIVVENHKLPRVSATLSIDNPPAALGEKMGVEGLLSQMLGTGTQALSKEEFNQRIEQLGARVGYSSSGASASSLTKYFDEIFGYFAQGVKSPKFTEAEFKAVKDRYIEGIKSDEKNVESAARRMSRVLTYGASHPFGEFETKEQIEKLTLADVQNFYQTSYLPNNSYLVFVGDINKAQAQKLAEKHLADWKKGTISAKPLPNAPLAKTTTIEVVDMPNAVQSVVSVSYPITLTKKDPDYYAAQVASTILGGDFGSRLNMNLREKHGWTYGARGGVSDSRYVGRFFTNATVRNSVTDSAVVETIKEMQAMTQTPVSAKELADVKALYLGNFVLSLERPETIARQALTTKTDGLSSTFYKDYLQNINKVTPADVQRVATKYFRPTQARVVVTGKAEEIGPALKKLGYPVTFYDQYGNKIEDPSTRKTAVAISTEQLIENNLKAQGGDKLKALNSLTQEGKIKMMGMEGEYKASYMMPDKSLATIKIMGMEIKTVFDGEKGYVSQMGQEMKYDANTVKQLQGYNSVFPALSKGFASAKILDVVKEGDNSYYKVKMEGSNRTEYYDTKTFLLAKTEMVTSTPMGDMLSTMHYKDYKSFEGVMLPTVVDTQAGPQSFTITLNAMKTGGVNASDFK</sequence>
<accession>A0A930YX33</accession>
<evidence type="ECO:0000313" key="3">
    <source>
        <dbReference type="Proteomes" id="UP000694480"/>
    </source>
</evidence>
<dbReference type="Pfam" id="PF05193">
    <property type="entry name" value="Peptidase_M16_C"/>
    <property type="match status" value="1"/>
</dbReference>
<dbReference type="AlphaFoldDB" id="A0A930YX33"/>
<dbReference type="GO" id="GO:0046872">
    <property type="term" value="F:metal ion binding"/>
    <property type="evidence" value="ECO:0007669"/>
    <property type="project" value="InterPro"/>
</dbReference>
<dbReference type="SUPFAM" id="SSF63411">
    <property type="entry name" value="LuxS/MPP-like metallohydrolase"/>
    <property type="match status" value="2"/>
</dbReference>
<gene>
    <name evidence="2" type="ORF">IC612_09515</name>
</gene>
<dbReference type="Gene3D" id="3.30.830.10">
    <property type="entry name" value="Metalloenzyme, LuxS/M16 peptidase-like"/>
    <property type="match status" value="2"/>
</dbReference>
<dbReference type="PANTHER" id="PTHR11851:SF225">
    <property type="entry name" value="NON-PEPTIDASE HOMOLOG YMXG"/>
    <property type="match status" value="1"/>
</dbReference>
<dbReference type="EMBL" id="JADKYY010000013">
    <property type="protein sequence ID" value="MBF5028034.1"/>
    <property type="molecule type" value="Genomic_DNA"/>
</dbReference>
<organism evidence="2 3">
    <name type="scientific">Planobacterium oryzisoli</name>
    <dbReference type="NCBI Taxonomy" id="2771435"/>
    <lineage>
        <taxon>Bacteria</taxon>
        <taxon>Pseudomonadati</taxon>
        <taxon>Bacteroidota</taxon>
        <taxon>Flavobacteriia</taxon>
        <taxon>Flavobacteriales</taxon>
        <taxon>Weeksellaceae</taxon>
        <taxon>Chryseobacterium group</taxon>
        <taxon>Chryseobacterium</taxon>
    </lineage>
</organism>
<feature type="domain" description="Peptidase M16 C-terminal" evidence="1">
    <location>
        <begin position="184"/>
        <end position="361"/>
    </location>
</feature>
<proteinExistence type="predicted"/>